<feature type="transmembrane region" description="Helical" evidence="9">
    <location>
        <begin position="1394"/>
        <end position="1420"/>
    </location>
</feature>
<dbReference type="GO" id="GO:0004930">
    <property type="term" value="F:G protein-coupled receptor activity"/>
    <property type="evidence" value="ECO:0007669"/>
    <property type="project" value="InterPro"/>
</dbReference>
<dbReference type="Gene3D" id="4.10.400.10">
    <property type="entry name" value="Low-density Lipoprotein Receptor"/>
    <property type="match status" value="1"/>
</dbReference>
<dbReference type="PRINTS" id="PR00261">
    <property type="entry name" value="LDLRECEPTOR"/>
</dbReference>
<dbReference type="InterPro" id="IPR000276">
    <property type="entry name" value="GPCR_Rhodpsn"/>
</dbReference>
<comment type="subcellular location">
    <subcellularLocation>
        <location evidence="1">Membrane</location>
        <topology evidence="1">Single-pass membrane protein</topology>
    </subcellularLocation>
</comment>
<keyword evidence="4 9" id="KW-1133">Transmembrane helix</keyword>
<dbReference type="GO" id="GO:0005886">
    <property type="term" value="C:plasma membrane"/>
    <property type="evidence" value="ECO:0007669"/>
    <property type="project" value="TreeGrafter"/>
</dbReference>
<evidence type="ECO:0000256" key="3">
    <source>
        <dbReference type="ARBA" id="ARBA00022737"/>
    </source>
</evidence>
<dbReference type="InterPro" id="IPR036055">
    <property type="entry name" value="LDL_receptor-like_sf"/>
</dbReference>
<evidence type="ECO:0000256" key="1">
    <source>
        <dbReference type="ARBA" id="ARBA00004167"/>
    </source>
</evidence>
<gene>
    <name evidence="12" type="ORF">ZHD862_LOCUS29256</name>
</gene>
<evidence type="ECO:0000256" key="4">
    <source>
        <dbReference type="ARBA" id="ARBA00022989"/>
    </source>
</evidence>
<dbReference type="InterPro" id="IPR002172">
    <property type="entry name" value="LDrepeatLR_classA_rpt"/>
</dbReference>
<dbReference type="InterPro" id="IPR050685">
    <property type="entry name" value="LDLR"/>
</dbReference>
<dbReference type="PROSITE" id="PS50026">
    <property type="entry name" value="EGF_3"/>
    <property type="match status" value="2"/>
</dbReference>
<evidence type="ECO:0000256" key="9">
    <source>
        <dbReference type="SAM" id="Phobius"/>
    </source>
</evidence>
<dbReference type="PROSITE" id="PS50262">
    <property type="entry name" value="G_PROTEIN_RECEP_F1_2"/>
    <property type="match status" value="1"/>
</dbReference>
<evidence type="ECO:0000256" key="2">
    <source>
        <dbReference type="ARBA" id="ARBA00022692"/>
    </source>
</evidence>
<dbReference type="PROSITE" id="PS50068">
    <property type="entry name" value="LDLRA_2"/>
    <property type="match status" value="2"/>
</dbReference>
<dbReference type="PROSITE" id="PS00022">
    <property type="entry name" value="EGF_1"/>
    <property type="match status" value="3"/>
</dbReference>
<keyword evidence="3" id="KW-0677">Repeat</keyword>
<dbReference type="SUPFAM" id="SSF81321">
    <property type="entry name" value="Family A G protein-coupled receptor-like"/>
    <property type="match status" value="1"/>
</dbReference>
<evidence type="ECO:0000313" key="13">
    <source>
        <dbReference type="Proteomes" id="UP000663864"/>
    </source>
</evidence>
<protein>
    <submittedName>
        <fullName evidence="12">Uncharacterized protein</fullName>
    </submittedName>
</protein>
<dbReference type="CDD" id="cd00112">
    <property type="entry name" value="LDLa"/>
    <property type="match status" value="1"/>
</dbReference>
<reference evidence="12" key="1">
    <citation type="submission" date="2021-02" db="EMBL/GenBank/DDBJ databases">
        <authorList>
            <person name="Nowell W R."/>
        </authorList>
    </citation>
    <scope>NUCLEOTIDE SEQUENCE</scope>
</reference>
<keyword evidence="7" id="KW-0245">EGF-like domain</keyword>
<feature type="transmembrane region" description="Helical" evidence="9">
    <location>
        <begin position="1447"/>
        <end position="1466"/>
    </location>
</feature>
<dbReference type="CDD" id="cd00054">
    <property type="entry name" value="EGF_CA"/>
    <property type="match status" value="1"/>
</dbReference>
<dbReference type="Gene3D" id="2.10.25.10">
    <property type="entry name" value="Laminin"/>
    <property type="match status" value="2"/>
</dbReference>
<feature type="disulfide bond" evidence="7">
    <location>
        <begin position="885"/>
        <end position="895"/>
    </location>
</feature>
<feature type="transmembrane region" description="Helical" evidence="9">
    <location>
        <begin position="1259"/>
        <end position="1277"/>
    </location>
</feature>
<dbReference type="InterPro" id="IPR017452">
    <property type="entry name" value="GPCR_Rhodpsn_7TM"/>
</dbReference>
<feature type="disulfide bond" evidence="8">
    <location>
        <begin position="156"/>
        <end position="171"/>
    </location>
</feature>
<proteinExistence type="predicted"/>
<dbReference type="EMBL" id="CAJNOT010002557">
    <property type="protein sequence ID" value="CAF1325807.1"/>
    <property type="molecule type" value="Genomic_DNA"/>
</dbReference>
<accession>A0A815FGH4</accession>
<evidence type="ECO:0000256" key="6">
    <source>
        <dbReference type="ARBA" id="ARBA00023157"/>
    </source>
</evidence>
<evidence type="ECO:0000259" key="10">
    <source>
        <dbReference type="PROSITE" id="PS50026"/>
    </source>
</evidence>
<feature type="disulfide bond" evidence="7">
    <location>
        <begin position="985"/>
        <end position="994"/>
    </location>
</feature>
<feature type="transmembrane region" description="Helical" evidence="9">
    <location>
        <begin position="1478"/>
        <end position="1499"/>
    </location>
</feature>
<dbReference type="Gene3D" id="1.20.1070.10">
    <property type="entry name" value="Rhodopsin 7-helix transmembrane proteins"/>
    <property type="match status" value="1"/>
</dbReference>
<dbReference type="Proteomes" id="UP000663864">
    <property type="component" value="Unassembled WGS sequence"/>
</dbReference>
<feature type="disulfide bond" evidence="7">
    <location>
        <begin position="909"/>
        <end position="918"/>
    </location>
</feature>
<dbReference type="PROSITE" id="PS01186">
    <property type="entry name" value="EGF_2"/>
    <property type="match status" value="1"/>
</dbReference>
<keyword evidence="2 9" id="KW-0812">Transmembrane</keyword>
<organism evidence="12 13">
    <name type="scientific">Rotaria sordida</name>
    <dbReference type="NCBI Taxonomy" id="392033"/>
    <lineage>
        <taxon>Eukaryota</taxon>
        <taxon>Metazoa</taxon>
        <taxon>Spiralia</taxon>
        <taxon>Gnathifera</taxon>
        <taxon>Rotifera</taxon>
        <taxon>Eurotatoria</taxon>
        <taxon>Bdelloidea</taxon>
        <taxon>Philodinida</taxon>
        <taxon>Philodinidae</taxon>
        <taxon>Rotaria</taxon>
    </lineage>
</organism>
<evidence type="ECO:0000313" key="12">
    <source>
        <dbReference type="EMBL" id="CAF1325807.1"/>
    </source>
</evidence>
<keyword evidence="6 7" id="KW-1015">Disulfide bond</keyword>
<dbReference type="SMART" id="SM00181">
    <property type="entry name" value="EGF"/>
    <property type="match status" value="3"/>
</dbReference>
<evidence type="ECO:0000256" key="5">
    <source>
        <dbReference type="ARBA" id="ARBA00023136"/>
    </source>
</evidence>
<dbReference type="SMART" id="SM00192">
    <property type="entry name" value="LDLa"/>
    <property type="match status" value="5"/>
</dbReference>
<dbReference type="InterPro" id="IPR000742">
    <property type="entry name" value="EGF"/>
</dbReference>
<name>A0A815FGH4_9BILA</name>
<dbReference type="SUPFAM" id="SSF57196">
    <property type="entry name" value="EGF/Laminin"/>
    <property type="match status" value="2"/>
</dbReference>
<dbReference type="Pfam" id="PF00001">
    <property type="entry name" value="7tm_1"/>
    <property type="match status" value="1"/>
</dbReference>
<evidence type="ECO:0000256" key="7">
    <source>
        <dbReference type="PROSITE-ProRule" id="PRU00076"/>
    </source>
</evidence>
<evidence type="ECO:0000259" key="11">
    <source>
        <dbReference type="PROSITE" id="PS50262"/>
    </source>
</evidence>
<feature type="transmembrane region" description="Helical" evidence="9">
    <location>
        <begin position="1343"/>
        <end position="1361"/>
    </location>
</feature>
<keyword evidence="5 9" id="KW-0472">Membrane</keyword>
<dbReference type="PANTHER" id="PTHR24270">
    <property type="entry name" value="LOW-DENSITY LIPOPROTEIN RECEPTOR-RELATED"/>
    <property type="match status" value="1"/>
</dbReference>
<feature type="transmembrane region" description="Helical" evidence="9">
    <location>
        <begin position="1220"/>
        <end position="1247"/>
    </location>
</feature>
<dbReference type="PANTHER" id="PTHR24270:SF62">
    <property type="entry name" value="LOW-DENSITY LIPOPROTEIN RECEPTOR-RELATED PROTEIN 2"/>
    <property type="match status" value="1"/>
</dbReference>
<comment type="caution">
    <text evidence="12">The sequence shown here is derived from an EMBL/GenBank/DDBJ whole genome shotgun (WGS) entry which is preliminary data.</text>
</comment>
<feature type="domain" description="G-protein coupled receptors family 1 profile" evidence="11">
    <location>
        <begin position="1239"/>
        <end position="1497"/>
    </location>
</feature>
<evidence type="ECO:0000256" key="8">
    <source>
        <dbReference type="PROSITE-ProRule" id="PRU00124"/>
    </source>
</evidence>
<dbReference type="GO" id="GO:0016192">
    <property type="term" value="P:vesicle-mediated transport"/>
    <property type="evidence" value="ECO:0007669"/>
    <property type="project" value="UniProtKB-ARBA"/>
</dbReference>
<feature type="domain" description="EGF-like" evidence="10">
    <location>
        <begin position="881"/>
        <end position="919"/>
    </location>
</feature>
<sequence length="1529" mass="177729">MTGYDEYIDSSQVTIYHLIPYCRRPDQNEIKDHLSNISMNNIDKIITFNELYKQGVTSQQLLEWSVPIDIAEKYEMKVLDLTKVFYNCSLPWFGPKCQYRFDTKLPVSFDDIVRRNFIHRMAHDMLYDDNIGTCYSFLTNCYNYPLSVCLDWREICDGKLDCTNGEDEKYCQLLEMNECPDDTYRCHYGGQCIPLTFVKDGPTSPDCLDGTDEIELYEEELYRSKSACLTFPTFRCEEHTSRHLRSFPCGDGQYAFSDIGLLSAIRLCANGRDMIATFYRMRFLSRPLESLLVQMFDSTLVSNIDILKQILLNSTSIYMMIPCESIGRKCLTNWLFKVEVYYAYSKFHFIYLPNRLLIDFALFINPDFICFNPKDCPALTYCVIDIGINNGLVCCAASELSNELLNGGNEMQDALEKLFIRCSTTGIEQSCSHSSLFHCSLSLKCISKHRLVDGIIDCYFEEDEVFPTCQLNDSKRFICESEQNKCLSPIAVQNGKNDCQNEEDEMTENQRNTLKGDVPFALLCDGKNHSLLLKSNETDETNCQYWPCNNPYVRCNRLQNCADGTDEHNCPKLKCTWKGTSCSRRLLTNLFCFPLMVLMEQYLDCEIYYTEHEISLNTAHNNETLECFSYDSSCTSLEELCIHISSIAPVQEVCYYPLQIACPLIMPNWFVLIKKNICPFFQKNVRKIEFDKSFLISSQMGYFPENSNALLNQKNSKVKKEPTINENISGMKNWYCNRGIIIHFNDNKTNKCLCPPSYFGDRCQWQNQRISLTLQLVHRVETYTIAIFQIIIMLIDEQRQITSYHEQITYVPKRDCGTKYNIYLLYPNQPKNSFTNYSIHIDIFDKISLKYLASWYLPIPFQFLPVNRIATQIFIQNETMISKLCTLYCGKHGHCVEYINRKFLYFCQCDEGYSGDQCNIKHNCSCSSDSYCLTSSICVCPMNKFGSKCYLKSSICQTSNNPCQNNGICIPVDDRMSLNKSTCLCTENFYGTRCENMKNRIDIEFDDDKISMMTFVFIHFITAIKDDNHQHKTILKKITFDQNMITVFITHSFHILFIEVANRIYYLGVLREKFIESEHIQTRILPNYQCLSINELMNNTFLNYSFVHRAKYYPYLCQQQKQLKCFYDNRYMCICDVNRFSNCFTFNHTLSYDCQGENICENGGLCFQDNIKCPILSICVCLECYYGTKCQFSTRGFVLSLDYILGYHIKPNILFHRQPFVIKISLIIIVFMFILGMINGILSIAIFCKENIRQTGCSLYLLASSCNSLLLIIVLVIKFSQLILSQTAVLTNRTFLTLNCILLDMILKVLVASNDWFYGCVSVERVFTVINGIKFNQVKSKQIAKWIILCVFLLTIISHIHDPIHRQLINDSDGDEQRLWCLVRYSSSINIFNIFITFFHFLTPFAINLISTIILIISIARSRSKVRSKIPFKKHLQQQLYQHKHHLFASCAIILLTIPRLILSLIRGCMKSPRDPWLYIFGYLISFIPSMITIIVFVLPAKIYKDQFIAIIRQITLRRFCRILKARRS</sequence>
<comment type="caution">
    <text evidence="7">Lacks conserved residue(s) required for the propagation of feature annotation.</text>
</comment>
<feature type="domain" description="EGF-like" evidence="10">
    <location>
        <begin position="952"/>
        <end position="995"/>
    </location>
</feature>
<dbReference type="SUPFAM" id="SSF57424">
    <property type="entry name" value="LDL receptor-like module"/>
    <property type="match status" value="1"/>
</dbReference>